<feature type="region of interest" description="Disordered" evidence="2">
    <location>
        <begin position="574"/>
        <end position="600"/>
    </location>
</feature>
<dbReference type="Proteomes" id="UP000192257">
    <property type="component" value="Unassembled WGS sequence"/>
</dbReference>
<proteinExistence type="predicted"/>
<reference evidence="4 5" key="1">
    <citation type="submission" date="2017-03" db="EMBL/GenBank/DDBJ databases">
        <title>An alternative strategy for trypanosome survival in the mammalian bloodstream revealed through genome and transcriptome analysis of the ubiquitous bovine parasite Trypanosoma (Megatrypanum) theileri.</title>
        <authorList>
            <person name="Kelly S."/>
            <person name="Ivens A."/>
            <person name="Mott A."/>
            <person name="O'Neill E."/>
            <person name="Emms D."/>
            <person name="Macleod O."/>
            <person name="Voorheis P."/>
            <person name="Matthews J."/>
            <person name="Matthews K."/>
            <person name="Carrington M."/>
        </authorList>
    </citation>
    <scope>NUCLEOTIDE SEQUENCE [LARGE SCALE GENOMIC DNA]</scope>
    <source>
        <strain evidence="4">Edinburgh</strain>
    </source>
</reference>
<sequence length="693" mass="77949">QKSSEDDAHTKETLEDNNDEKEQLPEHQRQREKQQDGFVCDDRLRIAALEHESNHVSIVKRLLLLSESELTAEAHELYTHRSDILEMIEATSNASLNTTNASEKISKGVLLLICLLLLILVAVVCFAAMAYCYYSAKPACCNRRECEKDLLTVVETITPEMMRWNSARDLLLLDTLDARCSVFFSAASTSISYFGALSAARSATLRWQPKCLANVVNAYFHTCEMYYVDLLRAITSRECIEEELYVKDTLHMYTIHKLKQEQELQKLLLQEEEERATLKFNETEEVSNVWKHMVVVLQLQLQQHYYQQQKEEKEKEERSITEGREEVTSDVKMVTSPTEDAVMERSMKNRTNNNDEESSNSSMNANNGTDLEQLLRDMLLKENREKHELMLELQLLRHQVQHLQERGIVKAGTLSTSRAASLPIIPMDYGKFTMDSDYSDEAQGKGVCLTRATDREGECKLLVSPTLTSITPKTKILGTTISPEEKCLTGTDISGLVPCTSEGYNRLLLSPQQPQPSEEKIECVSPSHHSLYPSVEAEEVHVGDDDNAEKHFRHVHVALVESPLVHPLITTTSSTMQDEESNLTVSRELARPSGSNPPSVVKLTYPVSTCTTASSESTVSTENTLNEAQTAEEGRRGEVVGVIATPSITATTTTTRNSLSANPVNAVTMCRRNHDTRRYHGNDWSDLQEGGNN</sequence>
<keyword evidence="3" id="KW-1133">Transmembrane helix</keyword>
<feature type="region of interest" description="Disordered" evidence="2">
    <location>
        <begin position="1"/>
        <end position="35"/>
    </location>
</feature>
<feature type="coiled-coil region" evidence="1">
    <location>
        <begin position="379"/>
        <end position="406"/>
    </location>
</feature>
<name>A0A1X0P6J0_9TRYP</name>
<dbReference type="GeneID" id="39981852"/>
<keyword evidence="5" id="KW-1185">Reference proteome</keyword>
<feature type="region of interest" description="Disordered" evidence="2">
    <location>
        <begin position="310"/>
        <end position="368"/>
    </location>
</feature>
<organism evidence="4 5">
    <name type="scientific">Trypanosoma theileri</name>
    <dbReference type="NCBI Taxonomy" id="67003"/>
    <lineage>
        <taxon>Eukaryota</taxon>
        <taxon>Discoba</taxon>
        <taxon>Euglenozoa</taxon>
        <taxon>Kinetoplastea</taxon>
        <taxon>Metakinetoplastina</taxon>
        <taxon>Trypanosomatida</taxon>
        <taxon>Trypanosomatidae</taxon>
        <taxon>Trypanosoma</taxon>
    </lineage>
</organism>
<keyword evidence="3" id="KW-0472">Membrane</keyword>
<accession>A0A1X0P6J0</accession>
<keyword evidence="3" id="KW-0812">Transmembrane</keyword>
<dbReference type="OrthoDB" id="253057at2759"/>
<feature type="region of interest" description="Disordered" evidence="2">
    <location>
        <begin position="614"/>
        <end position="637"/>
    </location>
</feature>
<dbReference type="EMBL" id="NBCO01000003">
    <property type="protein sequence ID" value="ORC92552.1"/>
    <property type="molecule type" value="Genomic_DNA"/>
</dbReference>
<comment type="caution">
    <text evidence="4">The sequence shown here is derived from an EMBL/GenBank/DDBJ whole genome shotgun (WGS) entry which is preliminary data.</text>
</comment>
<keyword evidence="1" id="KW-0175">Coiled coil</keyword>
<evidence type="ECO:0000256" key="2">
    <source>
        <dbReference type="SAM" id="MobiDB-lite"/>
    </source>
</evidence>
<evidence type="ECO:0000256" key="1">
    <source>
        <dbReference type="SAM" id="Coils"/>
    </source>
</evidence>
<evidence type="ECO:0000256" key="3">
    <source>
        <dbReference type="SAM" id="Phobius"/>
    </source>
</evidence>
<dbReference type="VEuPathDB" id="TriTrypDB:TM35_000033050"/>
<dbReference type="RefSeq" id="XP_028886618.1">
    <property type="nucleotide sequence ID" value="XM_029022072.1"/>
</dbReference>
<protein>
    <submittedName>
        <fullName evidence="4">Uncharacterized protein</fullName>
    </submittedName>
</protein>
<feature type="compositionally biased region" description="Basic and acidic residues" evidence="2">
    <location>
        <begin position="310"/>
        <end position="329"/>
    </location>
</feature>
<evidence type="ECO:0000313" key="5">
    <source>
        <dbReference type="Proteomes" id="UP000192257"/>
    </source>
</evidence>
<feature type="transmembrane region" description="Helical" evidence="3">
    <location>
        <begin position="109"/>
        <end position="136"/>
    </location>
</feature>
<feature type="non-terminal residue" evidence="4">
    <location>
        <position position="1"/>
    </location>
</feature>
<dbReference type="AlphaFoldDB" id="A0A1X0P6J0"/>
<gene>
    <name evidence="4" type="ORF">TM35_000033050</name>
</gene>
<evidence type="ECO:0000313" key="4">
    <source>
        <dbReference type="EMBL" id="ORC92552.1"/>
    </source>
</evidence>